<keyword evidence="6" id="KW-0411">Iron-sulfur</keyword>
<dbReference type="InterPro" id="IPR051536">
    <property type="entry name" value="UDG_Type-4/5"/>
</dbReference>
<evidence type="ECO:0000256" key="3">
    <source>
        <dbReference type="ARBA" id="ARBA00022763"/>
    </source>
</evidence>
<reference evidence="9" key="2">
    <citation type="submission" date="2022-06" db="EMBL/GenBank/DDBJ databases">
        <authorList>
            <person name="Park Y.-J."/>
        </authorList>
    </citation>
    <scope>NUCLEOTIDE SEQUENCE</scope>
    <source>
        <strain evidence="9">TY</strain>
    </source>
</reference>
<evidence type="ECO:0000256" key="7">
    <source>
        <dbReference type="ARBA" id="ARBA00023204"/>
    </source>
</evidence>
<keyword evidence="2" id="KW-0479">Metal-binding</keyword>
<dbReference type="Proteomes" id="UP001055732">
    <property type="component" value="Chromosome"/>
</dbReference>
<dbReference type="SMART" id="SM00986">
    <property type="entry name" value="UDG"/>
    <property type="match status" value="1"/>
</dbReference>
<evidence type="ECO:0000259" key="8">
    <source>
        <dbReference type="SMART" id="SM00986"/>
    </source>
</evidence>
<dbReference type="GO" id="GO:0006281">
    <property type="term" value="P:DNA repair"/>
    <property type="evidence" value="ECO:0007669"/>
    <property type="project" value="UniProtKB-KW"/>
</dbReference>
<evidence type="ECO:0000313" key="10">
    <source>
        <dbReference type="Proteomes" id="UP001055732"/>
    </source>
</evidence>
<dbReference type="SUPFAM" id="SSF52141">
    <property type="entry name" value="Uracil-DNA glycosylase-like"/>
    <property type="match status" value="1"/>
</dbReference>
<keyword evidence="1" id="KW-0004">4Fe-4S</keyword>
<keyword evidence="3" id="KW-0227">DNA damage</keyword>
<accession>A0A9E7SQA0</accession>
<gene>
    <name evidence="9" type="ORF">NF865_04860</name>
</gene>
<dbReference type="GO" id="GO:0097506">
    <property type="term" value="F:deaminated base DNA N-glycosylase activity"/>
    <property type="evidence" value="ECO:0007669"/>
    <property type="project" value="UniProtKB-ARBA"/>
</dbReference>
<dbReference type="Gene3D" id="3.40.470.10">
    <property type="entry name" value="Uracil-DNA glycosylase-like domain"/>
    <property type="match status" value="1"/>
</dbReference>
<dbReference type="InterPro" id="IPR036895">
    <property type="entry name" value="Uracil-DNA_glycosylase-like_sf"/>
</dbReference>
<evidence type="ECO:0000256" key="2">
    <source>
        <dbReference type="ARBA" id="ARBA00022723"/>
    </source>
</evidence>
<dbReference type="Pfam" id="PF03167">
    <property type="entry name" value="UDG"/>
    <property type="match status" value="1"/>
</dbReference>
<protein>
    <submittedName>
        <fullName evidence="9">Uracil-DNA glycosylase</fullName>
    </submittedName>
</protein>
<dbReference type="PANTHER" id="PTHR33693">
    <property type="entry name" value="TYPE-5 URACIL-DNA GLYCOSYLASE"/>
    <property type="match status" value="1"/>
</dbReference>
<proteinExistence type="predicted"/>
<dbReference type="KEGG" id="tagg:NF865_04860"/>
<evidence type="ECO:0000256" key="6">
    <source>
        <dbReference type="ARBA" id="ARBA00023014"/>
    </source>
</evidence>
<evidence type="ECO:0000256" key="4">
    <source>
        <dbReference type="ARBA" id="ARBA00022801"/>
    </source>
</evidence>
<dbReference type="EMBL" id="CP099582">
    <property type="protein sequence ID" value="USS41500.1"/>
    <property type="molecule type" value="Genomic_DNA"/>
</dbReference>
<evidence type="ECO:0000313" key="9">
    <source>
        <dbReference type="EMBL" id="USS41500.1"/>
    </source>
</evidence>
<keyword evidence="10" id="KW-1185">Reference proteome</keyword>
<name>A0A9E7SQA0_THEAG</name>
<dbReference type="GO" id="GO:0051539">
    <property type="term" value="F:4 iron, 4 sulfur cluster binding"/>
    <property type="evidence" value="ECO:0007669"/>
    <property type="project" value="UniProtKB-KW"/>
</dbReference>
<organism evidence="9 10">
    <name type="scientific">Thermococcus aggregans</name>
    <dbReference type="NCBI Taxonomy" id="110163"/>
    <lineage>
        <taxon>Archaea</taxon>
        <taxon>Methanobacteriati</taxon>
        <taxon>Methanobacteriota</taxon>
        <taxon>Thermococci</taxon>
        <taxon>Thermococcales</taxon>
        <taxon>Thermococcaceae</taxon>
        <taxon>Thermococcus</taxon>
    </lineage>
</organism>
<dbReference type="InterPro" id="IPR005122">
    <property type="entry name" value="Uracil-DNA_glycosylase-like"/>
</dbReference>
<dbReference type="SMART" id="SM00987">
    <property type="entry name" value="UreE_C"/>
    <property type="match status" value="1"/>
</dbReference>
<dbReference type="RefSeq" id="WP_253305440.1">
    <property type="nucleotide sequence ID" value="NZ_CP099582.1"/>
</dbReference>
<keyword evidence="7" id="KW-0234">DNA repair</keyword>
<keyword evidence="4" id="KW-0378">Hydrolase</keyword>
<dbReference type="AlphaFoldDB" id="A0A9E7SQA0"/>
<evidence type="ECO:0000256" key="1">
    <source>
        <dbReference type="ARBA" id="ARBA00022485"/>
    </source>
</evidence>
<dbReference type="GO" id="GO:0046872">
    <property type="term" value="F:metal ion binding"/>
    <property type="evidence" value="ECO:0007669"/>
    <property type="project" value="UniProtKB-KW"/>
</dbReference>
<keyword evidence="5" id="KW-0408">Iron</keyword>
<feature type="domain" description="Uracil-DNA glycosylase-like" evidence="8">
    <location>
        <begin position="104"/>
        <end position="237"/>
    </location>
</feature>
<sequence length="251" mass="28992">MLLKFEKLRKIGEVYINPRNFKTMPLILKTWKDFLSLDEKTYGVYAKTIYNPKERFLVKNEEDGKIARELEGLYHEFLKEPLRFCSEECYEYQLKIKAFEGLPFANGWAGSKVALVGEAPGRKGCGLTGICFYRDASGMLLRKTFFSLGINPDFVYITNVVKCNPPENKLRGFGKKELELLERELDIIKPKALFAVGRTAHKALKKLGFEALYLKHPAWYVRRGVKEPNEEIIEEYKRVREAFISVNGGVF</sequence>
<reference evidence="9" key="1">
    <citation type="journal article" date="1998" name="Int. J. Syst. Bacteriol. 48 Pt">
        <title>Thermococcus guaymasensis sp. nov. and Thermococcus aggregans sp. nov., two novel thermophilic archaea isolated from the Guaymas Basin hydrothermal vent site.</title>
        <authorList>
            <person name="Canganella F."/>
            <person name="Jones W.J."/>
            <person name="Gambacorta A."/>
            <person name="Antranikian G."/>
        </authorList>
    </citation>
    <scope>NUCLEOTIDE SEQUENCE</scope>
    <source>
        <strain evidence="9">TY</strain>
    </source>
</reference>
<evidence type="ECO:0000256" key="5">
    <source>
        <dbReference type="ARBA" id="ARBA00023004"/>
    </source>
</evidence>